<evidence type="ECO:0000313" key="2">
    <source>
        <dbReference type="Proteomes" id="UP001515480"/>
    </source>
</evidence>
<accession>A0AB34IBE4</accession>
<dbReference type="AlphaFoldDB" id="A0AB34IBE4"/>
<organism evidence="1 2">
    <name type="scientific">Prymnesium parvum</name>
    <name type="common">Toxic golden alga</name>
    <dbReference type="NCBI Taxonomy" id="97485"/>
    <lineage>
        <taxon>Eukaryota</taxon>
        <taxon>Haptista</taxon>
        <taxon>Haptophyta</taxon>
        <taxon>Prymnesiophyceae</taxon>
        <taxon>Prymnesiales</taxon>
        <taxon>Prymnesiaceae</taxon>
        <taxon>Prymnesium</taxon>
    </lineage>
</organism>
<dbReference type="InterPro" id="IPR050275">
    <property type="entry name" value="PGM_Phosphatase"/>
</dbReference>
<comment type="caution">
    <text evidence="1">The sequence shown here is derived from an EMBL/GenBank/DDBJ whole genome shotgun (WGS) entry which is preliminary data.</text>
</comment>
<dbReference type="Pfam" id="PF00300">
    <property type="entry name" value="His_Phos_1"/>
    <property type="match status" value="1"/>
</dbReference>
<name>A0AB34IBE4_PRYPA</name>
<dbReference type="PANTHER" id="PTHR48100">
    <property type="entry name" value="BROAD-SPECIFICITY PHOSPHATASE YOR283W-RELATED"/>
    <property type="match status" value="1"/>
</dbReference>
<gene>
    <name evidence="1" type="ORF">AB1Y20_016677</name>
</gene>
<reference evidence="1 2" key="1">
    <citation type="journal article" date="2024" name="Science">
        <title>Giant polyketide synthase enzymes in the biosynthesis of giant marine polyether toxins.</title>
        <authorList>
            <person name="Fallon T.R."/>
            <person name="Shende V.V."/>
            <person name="Wierzbicki I.H."/>
            <person name="Pendleton A.L."/>
            <person name="Watervoot N.F."/>
            <person name="Auber R.P."/>
            <person name="Gonzalez D.J."/>
            <person name="Wisecaver J.H."/>
            <person name="Moore B.S."/>
        </authorList>
    </citation>
    <scope>NUCLEOTIDE SEQUENCE [LARGE SCALE GENOMIC DNA]</scope>
    <source>
        <strain evidence="1 2">12B1</strain>
    </source>
</reference>
<dbReference type="GO" id="GO:0005737">
    <property type="term" value="C:cytoplasm"/>
    <property type="evidence" value="ECO:0007669"/>
    <property type="project" value="TreeGrafter"/>
</dbReference>
<dbReference type="Gene3D" id="3.40.50.1240">
    <property type="entry name" value="Phosphoglycerate mutase-like"/>
    <property type="match status" value="1"/>
</dbReference>
<dbReference type="SMART" id="SM00855">
    <property type="entry name" value="PGAM"/>
    <property type="match status" value="1"/>
</dbReference>
<dbReference type="Proteomes" id="UP001515480">
    <property type="component" value="Unassembled WGS sequence"/>
</dbReference>
<proteinExistence type="predicted"/>
<dbReference type="InterPro" id="IPR029033">
    <property type="entry name" value="His_PPase_superfam"/>
</dbReference>
<evidence type="ECO:0008006" key="3">
    <source>
        <dbReference type="Google" id="ProtNLM"/>
    </source>
</evidence>
<dbReference type="PANTHER" id="PTHR48100:SF1">
    <property type="entry name" value="HISTIDINE PHOSPHATASE FAMILY PROTEIN-RELATED"/>
    <property type="match status" value="1"/>
</dbReference>
<sequence length="220" mass="24511">MGGKVVHWVRHGEATHNPRAEALRAAGCTFDEFLEAMKRDDELDAPLTPRGQAQAAAAHTPARPPAVFVSPLSRAIDTALAIFPGARLIALDDLRERSGWLLNARRRRVAELVEKFPACDFGELRTEEDELWTEELESWESCGARGRAALQFVWERPEEEVAVVAHGGLFDAIFNRCSDIVAESELKPRFSNAEIRSTWVEQKEGVFHLRKLSGGREAAP</sequence>
<evidence type="ECO:0000313" key="1">
    <source>
        <dbReference type="EMBL" id="KAL1495817.1"/>
    </source>
</evidence>
<dbReference type="InterPro" id="IPR013078">
    <property type="entry name" value="His_Pase_superF_clade-1"/>
</dbReference>
<keyword evidence="2" id="KW-1185">Reference proteome</keyword>
<dbReference type="GO" id="GO:0016791">
    <property type="term" value="F:phosphatase activity"/>
    <property type="evidence" value="ECO:0007669"/>
    <property type="project" value="TreeGrafter"/>
</dbReference>
<dbReference type="EMBL" id="JBGBPQ010000031">
    <property type="protein sequence ID" value="KAL1495817.1"/>
    <property type="molecule type" value="Genomic_DNA"/>
</dbReference>
<dbReference type="CDD" id="cd07067">
    <property type="entry name" value="HP_PGM_like"/>
    <property type="match status" value="1"/>
</dbReference>
<dbReference type="SUPFAM" id="SSF53254">
    <property type="entry name" value="Phosphoglycerate mutase-like"/>
    <property type="match status" value="1"/>
</dbReference>
<protein>
    <recommendedName>
        <fullName evidence="3">Histidine phosphatase family protein</fullName>
    </recommendedName>
</protein>